<keyword evidence="10 20" id="KW-0106">Calcium</keyword>
<dbReference type="Proteomes" id="UP001175271">
    <property type="component" value="Unassembled WGS sequence"/>
</dbReference>
<evidence type="ECO:0000256" key="2">
    <source>
        <dbReference type="ARBA" id="ARBA00004648"/>
    </source>
</evidence>
<evidence type="ECO:0000256" key="9">
    <source>
        <dbReference type="ARBA" id="ARBA00022824"/>
    </source>
</evidence>
<evidence type="ECO:0000256" key="11">
    <source>
        <dbReference type="ARBA" id="ARBA00022968"/>
    </source>
</evidence>
<keyword evidence="27" id="KW-1185">Reference proteome</keyword>
<feature type="active site" description="Proton donor" evidence="19">
    <location>
        <position position="254"/>
    </location>
</feature>
<organism evidence="26 27">
    <name type="scientific">Steinernema hermaphroditum</name>
    <dbReference type="NCBI Taxonomy" id="289476"/>
    <lineage>
        <taxon>Eukaryota</taxon>
        <taxon>Metazoa</taxon>
        <taxon>Ecdysozoa</taxon>
        <taxon>Nematoda</taxon>
        <taxon>Chromadorea</taxon>
        <taxon>Rhabditida</taxon>
        <taxon>Tylenchina</taxon>
        <taxon>Panagrolaimomorpha</taxon>
        <taxon>Strongyloidoidea</taxon>
        <taxon>Steinernematidae</taxon>
        <taxon>Steinernema</taxon>
    </lineage>
</organism>
<dbReference type="GO" id="GO:0034976">
    <property type="term" value="P:response to endoplasmic reticulum stress"/>
    <property type="evidence" value="ECO:0007669"/>
    <property type="project" value="UniProtKB-ARBA"/>
</dbReference>
<dbReference type="AlphaFoldDB" id="A0AA39H991"/>
<comment type="subcellular location">
    <subcellularLocation>
        <location evidence="2">Endoplasmic reticulum membrane</location>
        <topology evidence="2">Single-pass type II membrane protein</topology>
    </subcellularLocation>
</comment>
<dbReference type="SUPFAM" id="SSF48225">
    <property type="entry name" value="Seven-hairpin glycosidases"/>
    <property type="match status" value="1"/>
</dbReference>
<dbReference type="Pfam" id="PF01532">
    <property type="entry name" value="Glyco_hydro_47"/>
    <property type="match status" value="1"/>
</dbReference>
<evidence type="ECO:0000256" key="3">
    <source>
        <dbReference type="ARBA" id="ARBA00004922"/>
    </source>
</evidence>
<comment type="catalytic activity">
    <reaction evidence="17">
        <text>N(4)-(alpha-D-Man-(1-&gt;2)-alpha-D-Man-(1-&gt;2)-alpha-D-Man-(1-&gt;3)-[alpha-D-Man-(1-&gt;2)-alpha-D-Man-(1-&gt;3)-[alpha-D-Man-(1-&gt;2)-alpha-D-Man-(1-&gt;6)]-alpha-D-Man-(1-&gt;6)]-beta-D-Man-(1-&gt;4)-beta-D-GlcNAc-(1-&gt;4)-beta-D-GlcNAc)-L-asparaginyl-[protein] (N-glucan mannose isomer 9A1,2,3B1,2,3) + 4 H2O = N(4)-(alpha-D-Man-(1-&gt;3)-[alpha-D-Man-(1-&gt;3)-[alpha-D-Man-(1-&gt;6)]-alpha-D-Man-(1-&gt;6)]-beta-D-Man-(1-&gt;4)-beta-D-GlcNAc-(1-&gt;4)-beta-D-GlcNAc)-L-asparaginyl-[protein] (N-glucan mannose isomer 5A1,2) + 4 beta-D-mannose</text>
        <dbReference type="Rhea" id="RHEA:56008"/>
        <dbReference type="Rhea" id="RHEA-COMP:14356"/>
        <dbReference type="Rhea" id="RHEA-COMP:14367"/>
        <dbReference type="ChEBI" id="CHEBI:15377"/>
        <dbReference type="ChEBI" id="CHEBI:28563"/>
        <dbReference type="ChEBI" id="CHEBI:59087"/>
        <dbReference type="ChEBI" id="CHEBI:139493"/>
        <dbReference type="EC" id="3.2.1.113"/>
    </reaction>
</comment>
<feature type="region of interest" description="Disordered" evidence="23">
    <location>
        <begin position="134"/>
        <end position="154"/>
    </location>
</feature>
<evidence type="ECO:0000313" key="26">
    <source>
        <dbReference type="EMBL" id="KAK0401603.1"/>
    </source>
</evidence>
<dbReference type="InterPro" id="IPR001382">
    <property type="entry name" value="Glyco_hydro_47"/>
</dbReference>
<dbReference type="GO" id="GO:0005975">
    <property type="term" value="P:carbohydrate metabolic process"/>
    <property type="evidence" value="ECO:0007669"/>
    <property type="project" value="InterPro"/>
</dbReference>
<feature type="signal peptide" evidence="25">
    <location>
        <begin position="1"/>
        <end position="20"/>
    </location>
</feature>
<evidence type="ECO:0000256" key="8">
    <source>
        <dbReference type="ARBA" id="ARBA00022801"/>
    </source>
</evidence>
<evidence type="ECO:0000256" key="19">
    <source>
        <dbReference type="PIRSR" id="PIRSR601382-1"/>
    </source>
</evidence>
<dbReference type="PANTHER" id="PTHR11742:SF55">
    <property type="entry name" value="ENDOPLASMIC RETICULUM MANNOSYL-OLIGOSACCHARIDE 1,2-ALPHA-MANNOSIDASE"/>
    <property type="match status" value="1"/>
</dbReference>
<feature type="active site" evidence="19">
    <location>
        <position position="387"/>
    </location>
</feature>
<dbReference type="PANTHER" id="PTHR11742">
    <property type="entry name" value="MANNOSYL-OLIGOSACCHARIDE ALPHA-1,2-MANNOSIDASE-RELATED"/>
    <property type="match status" value="1"/>
</dbReference>
<evidence type="ECO:0000256" key="10">
    <source>
        <dbReference type="ARBA" id="ARBA00022837"/>
    </source>
</evidence>
<keyword evidence="25" id="KW-0732">Signal</keyword>
<evidence type="ECO:0000256" key="25">
    <source>
        <dbReference type="SAM" id="SignalP"/>
    </source>
</evidence>
<keyword evidence="11" id="KW-0735">Signal-anchor</keyword>
<evidence type="ECO:0000256" key="20">
    <source>
        <dbReference type="PIRSR" id="PIRSR601382-2"/>
    </source>
</evidence>
<dbReference type="EMBL" id="JAUCMV010000004">
    <property type="protein sequence ID" value="KAK0401603.1"/>
    <property type="molecule type" value="Genomic_DNA"/>
</dbReference>
<dbReference type="GO" id="GO:0004571">
    <property type="term" value="F:mannosyl-oligosaccharide 1,2-alpha-mannosidase activity"/>
    <property type="evidence" value="ECO:0007669"/>
    <property type="project" value="UniProtKB-EC"/>
</dbReference>
<evidence type="ECO:0000256" key="24">
    <source>
        <dbReference type="SAM" id="Phobius"/>
    </source>
</evidence>
<dbReference type="PRINTS" id="PR00747">
    <property type="entry name" value="GLYHDRLASE47"/>
</dbReference>
<evidence type="ECO:0000256" key="16">
    <source>
        <dbReference type="ARBA" id="ARBA00047669"/>
    </source>
</evidence>
<keyword evidence="7 20" id="KW-0479">Metal-binding</keyword>
<sequence length="619" mass="68675">MCIVILAAVAILCPPLAVLCHLGCDGLVCLNLCLTTLFYLPGLFHAWYILFTYRNVYYMQPVIAAPMMTAPVATVMAAPVVSSPVVTSPVVASPVMASPVMASPVMAAPVAPMNDIDFDVKPERDEQFAKANLAAEAKEQEAEGDAPDSDDGGAQVQVVEPRVPKFSGPTNDRQKAVVDAMKHSWKGYRDYAWGHDTLKPISKGYSEWFSTGLTIIDSLDTLFIMGMDDEFADAKDWVEQELSFDKDKYVSFFEATIRLLGGLLSAFHLSGERIFLDKARDVGGRLAGAMLSPSGIAFSDVNLKTGEGKQPAWGGESSLSEVTTVQLEFRDLARVTKNSTFEKLAFKISEHIHEIGCGDHGLCGMYISPATGKFKSGSTITFGARADSYYEYLLKQWLQTGKTVDWLLEDYKKAMDGMQSQLLKNSVPNNYSFVGELLGGTTFSPKMDHLVCFLSGTLALGTANGLPKEHMDIAKKLGLTCKKMYETATGLGPEIAHFNEDSSKTQDIYIKPLDAHSLLRPEAFEAWFYLYRLTGDKQYQEWGWEAFQAIEKYARVEHGYSSVQNVKRIPVSYKDMMESFFLAESLKYLYLLFADDQTMIPLNEYVFNTEGHPLPIYDH</sequence>
<keyword evidence="6 24" id="KW-0812">Transmembrane</keyword>
<evidence type="ECO:0000256" key="7">
    <source>
        <dbReference type="ARBA" id="ARBA00022723"/>
    </source>
</evidence>
<dbReference type="FunFam" id="1.50.10.10:FF:000010">
    <property type="entry name" value="alpha-1,2-Mannosidase"/>
    <property type="match status" value="1"/>
</dbReference>
<comment type="pathway">
    <text evidence="3">Protein modification; protein glycosylation.</text>
</comment>
<comment type="catalytic activity">
    <reaction evidence="16">
        <text>N(4)-(alpha-D-Man-(1-&gt;2)-alpha-D-Man-(1-&gt;2)-alpha-D-Man-(1-&gt;3)-[alpha-D-Man-(1-&gt;3)-[alpha-D-Man-(1-&gt;2)-alpha-D-Man-(1-&gt;6)]-alpha-D-Man-(1-&gt;6)]-beta-D-Man-(1-&gt;4)-beta-D-GlcNAc-(1-&gt;4)-beta-D-GlcNAc)-L-asparaginyl-[protein] (N-glucan mannose isomer 8A1,2,3B1,3) + 3 H2O = N(4)-(alpha-D-Man-(1-&gt;3)-[alpha-D-Man-(1-&gt;3)-[alpha-D-Man-(1-&gt;6)]-alpha-D-Man-(1-&gt;6)]-beta-D-Man-(1-&gt;4)-beta-D-GlcNAc-(1-&gt;4)-beta-D-GlcNAc)-L-asparaginyl-[protein] (N-glucan mannose isomer 5A1,2) + 3 beta-D-mannose</text>
        <dbReference type="Rhea" id="RHEA:56028"/>
        <dbReference type="Rhea" id="RHEA-COMP:14358"/>
        <dbReference type="Rhea" id="RHEA-COMP:14367"/>
        <dbReference type="ChEBI" id="CHEBI:15377"/>
        <dbReference type="ChEBI" id="CHEBI:28563"/>
        <dbReference type="ChEBI" id="CHEBI:59087"/>
        <dbReference type="ChEBI" id="CHEBI:60628"/>
        <dbReference type="EC" id="3.2.1.113"/>
    </reaction>
</comment>
<protein>
    <recommendedName>
        <fullName evidence="22">alpha-1,2-Mannosidase</fullName>
        <ecNumber evidence="22">3.2.1.-</ecNumber>
    </recommendedName>
</protein>
<dbReference type="GO" id="GO:0005789">
    <property type="term" value="C:endoplasmic reticulum membrane"/>
    <property type="evidence" value="ECO:0007669"/>
    <property type="project" value="UniProtKB-SubCell"/>
</dbReference>
<dbReference type="Gene3D" id="1.50.10.10">
    <property type="match status" value="1"/>
</dbReference>
<evidence type="ECO:0000256" key="18">
    <source>
        <dbReference type="ARBA" id="ARBA00053655"/>
    </source>
</evidence>
<evidence type="ECO:0000256" key="14">
    <source>
        <dbReference type="ARBA" id="ARBA00023157"/>
    </source>
</evidence>
<keyword evidence="9" id="KW-0256">Endoplasmic reticulum</keyword>
<comment type="function">
    <text evidence="18">Involved in glycoprotein quality control targeting of misfolded glycoproteins for degradation. It primarily trims a single alpha-1,2-linked mannose residue from Man(9)GlcNAc(2) to produce Man(8)GlcNAc(2), but at high enzyme concentrations, as found in the ER quality control compartment (ERQC), it further trims the carbohydrates to Man(5-6)GlcNAc(2).</text>
</comment>
<feature type="chain" id="PRO_5041244932" description="alpha-1,2-Mannosidase" evidence="25">
    <location>
        <begin position="21"/>
        <end position="619"/>
    </location>
</feature>
<gene>
    <name evidence="26" type="ORF">QR680_015871</name>
</gene>
<comment type="cofactor">
    <cofactor evidence="1 20">
        <name>Ca(2+)</name>
        <dbReference type="ChEBI" id="CHEBI:29108"/>
    </cofactor>
</comment>
<evidence type="ECO:0000256" key="22">
    <source>
        <dbReference type="RuleBase" id="RU361193"/>
    </source>
</evidence>
<feature type="active site" evidence="19">
    <location>
        <position position="522"/>
    </location>
</feature>
<keyword evidence="15 22" id="KW-0326">Glycosidase</keyword>
<keyword evidence="12 24" id="KW-1133">Transmembrane helix</keyword>
<evidence type="ECO:0000313" key="27">
    <source>
        <dbReference type="Proteomes" id="UP001175271"/>
    </source>
</evidence>
<dbReference type="Pfam" id="PF01679">
    <property type="entry name" value="Pmp3"/>
    <property type="match status" value="1"/>
</dbReference>
<feature type="binding site" evidence="20">
    <location>
        <position position="609"/>
    </location>
    <ligand>
        <name>Ca(2+)</name>
        <dbReference type="ChEBI" id="CHEBI:29108"/>
    </ligand>
</feature>
<keyword evidence="13 24" id="KW-0472">Membrane</keyword>
<dbReference type="InterPro" id="IPR036026">
    <property type="entry name" value="Seven-hairpin_glycosidases"/>
</dbReference>
<comment type="similarity">
    <text evidence="5">Belongs to the UPF0057 (PMP3) family.</text>
</comment>
<evidence type="ECO:0000256" key="12">
    <source>
        <dbReference type="ARBA" id="ARBA00022989"/>
    </source>
</evidence>
<comment type="caution">
    <text evidence="26">The sequence shown here is derived from an EMBL/GenBank/DDBJ whole genome shotgun (WGS) entry which is preliminary data.</text>
</comment>
<evidence type="ECO:0000256" key="21">
    <source>
        <dbReference type="PIRSR" id="PIRSR601382-3"/>
    </source>
</evidence>
<evidence type="ECO:0000256" key="4">
    <source>
        <dbReference type="ARBA" id="ARBA00007658"/>
    </source>
</evidence>
<evidence type="ECO:0000256" key="6">
    <source>
        <dbReference type="ARBA" id="ARBA00022692"/>
    </source>
</evidence>
<dbReference type="InterPro" id="IPR012341">
    <property type="entry name" value="6hp_glycosidase-like_sf"/>
</dbReference>
<reference evidence="26" key="1">
    <citation type="submission" date="2023-06" db="EMBL/GenBank/DDBJ databases">
        <title>Genomic analysis of the entomopathogenic nematode Steinernema hermaphroditum.</title>
        <authorList>
            <person name="Schwarz E.M."/>
            <person name="Heppert J.K."/>
            <person name="Baniya A."/>
            <person name="Schwartz H.T."/>
            <person name="Tan C.-H."/>
            <person name="Antoshechkin I."/>
            <person name="Sternberg P.W."/>
            <person name="Goodrich-Blair H."/>
            <person name="Dillman A.R."/>
        </authorList>
    </citation>
    <scope>NUCLEOTIDE SEQUENCE</scope>
    <source>
        <strain evidence="26">PS9179</strain>
        <tissue evidence="26">Whole animal</tissue>
    </source>
</reference>
<accession>A0AA39H991</accession>
<feature type="transmembrane region" description="Helical" evidence="24">
    <location>
        <begin position="30"/>
        <end position="50"/>
    </location>
</feature>
<evidence type="ECO:0000256" key="17">
    <source>
        <dbReference type="ARBA" id="ARBA00048605"/>
    </source>
</evidence>
<feature type="compositionally biased region" description="Acidic residues" evidence="23">
    <location>
        <begin position="142"/>
        <end position="151"/>
    </location>
</feature>
<name>A0AA39H991_9BILA</name>
<evidence type="ECO:0000256" key="15">
    <source>
        <dbReference type="ARBA" id="ARBA00023295"/>
    </source>
</evidence>
<keyword evidence="14 21" id="KW-1015">Disulfide bond</keyword>
<dbReference type="InterPro" id="IPR050749">
    <property type="entry name" value="Glycosyl_Hydrolase_47"/>
</dbReference>
<proteinExistence type="inferred from homology"/>
<dbReference type="EC" id="3.2.1.-" evidence="22"/>
<comment type="similarity">
    <text evidence="4 22">Belongs to the glycosyl hydrolase 47 family.</text>
</comment>
<feature type="disulfide bond" evidence="21">
    <location>
        <begin position="452"/>
        <end position="481"/>
    </location>
</feature>
<keyword evidence="8 22" id="KW-0378">Hydrolase</keyword>
<evidence type="ECO:0000256" key="23">
    <source>
        <dbReference type="SAM" id="MobiDB-lite"/>
    </source>
</evidence>
<feature type="active site" description="Proton donor" evidence="19">
    <location>
        <position position="494"/>
    </location>
</feature>
<evidence type="ECO:0000256" key="5">
    <source>
        <dbReference type="ARBA" id="ARBA00009530"/>
    </source>
</evidence>
<evidence type="ECO:0000256" key="1">
    <source>
        <dbReference type="ARBA" id="ARBA00001913"/>
    </source>
</evidence>
<dbReference type="GO" id="GO:0005509">
    <property type="term" value="F:calcium ion binding"/>
    <property type="evidence" value="ECO:0007669"/>
    <property type="project" value="InterPro"/>
</dbReference>
<evidence type="ECO:0000256" key="13">
    <source>
        <dbReference type="ARBA" id="ARBA00023136"/>
    </source>
</evidence>
<dbReference type="GO" id="GO:0010498">
    <property type="term" value="P:proteasomal protein catabolic process"/>
    <property type="evidence" value="ECO:0007669"/>
    <property type="project" value="UniProtKB-ARBA"/>
</dbReference>
<dbReference type="InterPro" id="IPR000612">
    <property type="entry name" value="PMP3"/>
</dbReference>